<dbReference type="Pfam" id="PF13242">
    <property type="entry name" value="Hydrolase_like"/>
    <property type="match status" value="1"/>
</dbReference>
<comment type="caution">
    <text evidence="9">The sequence shown here is derived from an EMBL/GenBank/DDBJ whole genome shotgun (WGS) entry which is preliminary data.</text>
</comment>
<dbReference type="EMBL" id="SACL01000012">
    <property type="protein sequence ID" value="RVT90750.1"/>
    <property type="molecule type" value="Genomic_DNA"/>
</dbReference>
<comment type="subcellular location">
    <subcellularLocation>
        <location evidence="1">Cytoplasm</location>
    </subcellularLocation>
</comment>
<comment type="similarity">
    <text evidence="2">Belongs to the GmhB family.</text>
</comment>
<dbReference type="GO" id="GO:0005975">
    <property type="term" value="P:carbohydrate metabolic process"/>
    <property type="evidence" value="ECO:0007669"/>
    <property type="project" value="InterPro"/>
</dbReference>
<dbReference type="InterPro" id="IPR004446">
    <property type="entry name" value="Heptose_bisP_phosphatase"/>
</dbReference>
<sequence>MVRQCVILVGGMGTRLGDLTKAVPKPMLPVNGRPFVDMLIDEAARHGFDRIVLLAGYLGGQVMEHCAGTRRIAGRDIEVSVIVEPEAAGTGGALTFLRDVAEDNFLLMNGDSWFDLDLREFATVEPGTTPFLLRMALRPVADASRFGTVTLEGDRVRAFLPRGTAEGGLMNAGIYLVRRALLDQIYRKPCSLEGDIFPMLAGHGLIQGKVRDAFLIDIGVPADYAAAPELLAKHRTRPAVFFDRDGVLNHDAGYTHKPEELVWLPGAKEAIGQVNRMGWYAFVVTNQGGIGRGLYGIRDAEAFHARMNEDLAETGAHIDEFRLSPFHPQGSVPEFTGDSPCRKPNPGMLTDLAALWPIDMARSLMFGDKQSDMQAAAAAGVRGILHEGGDLQARLNAALRG</sequence>
<gene>
    <name evidence="9" type="ORF">EOD42_22965</name>
</gene>
<dbReference type="SUPFAM" id="SSF53448">
    <property type="entry name" value="Nucleotide-diphospho-sugar transferases"/>
    <property type="match status" value="1"/>
</dbReference>
<dbReference type="NCBIfam" id="TIGR01662">
    <property type="entry name" value="HAD-SF-IIIA"/>
    <property type="match status" value="1"/>
</dbReference>
<dbReference type="GO" id="GO:0016791">
    <property type="term" value="F:phosphatase activity"/>
    <property type="evidence" value="ECO:0007669"/>
    <property type="project" value="InterPro"/>
</dbReference>
<dbReference type="GO" id="GO:0046872">
    <property type="term" value="F:metal ion binding"/>
    <property type="evidence" value="ECO:0007669"/>
    <property type="project" value="UniProtKB-KW"/>
</dbReference>
<keyword evidence="5 9" id="KW-0378">Hydrolase</keyword>
<dbReference type="InterPro" id="IPR029044">
    <property type="entry name" value="Nucleotide-diphossugar_trans"/>
</dbReference>
<feature type="domain" description="Nucleotidyl transferase" evidence="8">
    <location>
        <begin position="6"/>
        <end position="229"/>
    </location>
</feature>
<dbReference type="Gene3D" id="3.90.550.10">
    <property type="entry name" value="Spore Coat Polysaccharide Biosynthesis Protein SpsA, Chain A"/>
    <property type="match status" value="1"/>
</dbReference>
<reference evidence="9 10" key="1">
    <citation type="submission" date="2019-01" db="EMBL/GenBank/DDBJ databases">
        <authorList>
            <person name="Chen W.-M."/>
        </authorList>
    </citation>
    <scope>NUCLEOTIDE SEQUENCE [LARGE SCALE GENOMIC DNA]</scope>
    <source>
        <strain evidence="9 10">CCP-6</strain>
    </source>
</reference>
<dbReference type="InterPro" id="IPR023214">
    <property type="entry name" value="HAD_sf"/>
</dbReference>
<accession>A0A437LZB2</accession>
<evidence type="ECO:0000256" key="7">
    <source>
        <dbReference type="ARBA" id="ARBA00031828"/>
    </source>
</evidence>
<dbReference type="PANTHER" id="PTHR42891">
    <property type="entry name" value="D-GLYCERO-BETA-D-MANNO-HEPTOSE-1,7-BISPHOSPHATE 7-PHOSPHATASE"/>
    <property type="match status" value="1"/>
</dbReference>
<name>A0A437LZB2_9PROT</name>
<dbReference type="InterPro" id="IPR006549">
    <property type="entry name" value="HAD-SF_hydro_IIIA"/>
</dbReference>
<dbReference type="PANTHER" id="PTHR42891:SF1">
    <property type="entry name" value="D-GLYCERO-BETA-D-MANNO-HEPTOSE-1,7-BISPHOSPHATE 7-PHOSPHATASE"/>
    <property type="match status" value="1"/>
</dbReference>
<evidence type="ECO:0000256" key="3">
    <source>
        <dbReference type="ARBA" id="ARBA00022490"/>
    </source>
</evidence>
<dbReference type="NCBIfam" id="TIGR01656">
    <property type="entry name" value="Histidinol-ppas"/>
    <property type="match status" value="1"/>
</dbReference>
<dbReference type="InterPro" id="IPR006543">
    <property type="entry name" value="Histidinol-phos"/>
</dbReference>
<evidence type="ECO:0000256" key="1">
    <source>
        <dbReference type="ARBA" id="ARBA00004496"/>
    </source>
</evidence>
<dbReference type="CDD" id="cd07503">
    <property type="entry name" value="HAD_HisB-N"/>
    <property type="match status" value="1"/>
</dbReference>
<dbReference type="Pfam" id="PF00483">
    <property type="entry name" value="NTP_transferase"/>
    <property type="match status" value="1"/>
</dbReference>
<proteinExistence type="inferred from homology"/>
<organism evidence="9 10">
    <name type="scientific">Rhodovarius crocodyli</name>
    <dbReference type="NCBI Taxonomy" id="1979269"/>
    <lineage>
        <taxon>Bacteria</taxon>
        <taxon>Pseudomonadati</taxon>
        <taxon>Pseudomonadota</taxon>
        <taxon>Alphaproteobacteria</taxon>
        <taxon>Acetobacterales</taxon>
        <taxon>Roseomonadaceae</taxon>
        <taxon>Rhodovarius</taxon>
    </lineage>
</organism>
<evidence type="ECO:0000313" key="9">
    <source>
        <dbReference type="EMBL" id="RVT90750.1"/>
    </source>
</evidence>
<keyword evidence="10" id="KW-1185">Reference proteome</keyword>
<evidence type="ECO:0000259" key="8">
    <source>
        <dbReference type="Pfam" id="PF00483"/>
    </source>
</evidence>
<keyword evidence="6" id="KW-0119">Carbohydrate metabolism</keyword>
<dbReference type="InterPro" id="IPR005835">
    <property type="entry name" value="NTP_transferase_dom"/>
</dbReference>
<dbReference type="OrthoDB" id="9814110at2"/>
<dbReference type="InterPro" id="IPR036412">
    <property type="entry name" value="HAD-like_sf"/>
</dbReference>
<evidence type="ECO:0000256" key="5">
    <source>
        <dbReference type="ARBA" id="ARBA00022801"/>
    </source>
</evidence>
<keyword evidence="3" id="KW-0963">Cytoplasm</keyword>
<evidence type="ECO:0000256" key="4">
    <source>
        <dbReference type="ARBA" id="ARBA00022723"/>
    </source>
</evidence>
<dbReference type="SUPFAM" id="SSF56784">
    <property type="entry name" value="HAD-like"/>
    <property type="match status" value="1"/>
</dbReference>
<dbReference type="Proteomes" id="UP000282957">
    <property type="component" value="Unassembled WGS sequence"/>
</dbReference>
<dbReference type="GO" id="GO:0005737">
    <property type="term" value="C:cytoplasm"/>
    <property type="evidence" value="ECO:0007669"/>
    <property type="project" value="UniProtKB-SubCell"/>
</dbReference>
<evidence type="ECO:0000256" key="6">
    <source>
        <dbReference type="ARBA" id="ARBA00023277"/>
    </source>
</evidence>
<dbReference type="Gene3D" id="3.40.50.1000">
    <property type="entry name" value="HAD superfamily/HAD-like"/>
    <property type="match status" value="1"/>
</dbReference>
<keyword evidence="4" id="KW-0479">Metal-binding</keyword>
<evidence type="ECO:0000256" key="2">
    <source>
        <dbReference type="ARBA" id="ARBA00005628"/>
    </source>
</evidence>
<evidence type="ECO:0000313" key="10">
    <source>
        <dbReference type="Proteomes" id="UP000282957"/>
    </source>
</evidence>
<dbReference type="AlphaFoldDB" id="A0A437LZB2"/>
<protein>
    <recommendedName>
        <fullName evidence="7">D,D-heptose 1,7-bisphosphate phosphatase</fullName>
    </recommendedName>
</protein>